<dbReference type="Proteomes" id="UP000499080">
    <property type="component" value="Unassembled WGS sequence"/>
</dbReference>
<name>A0A4Y2BDX1_ARAVE</name>
<gene>
    <name evidence="2" type="ORF">AVEN_225853_1</name>
</gene>
<evidence type="ECO:0000313" key="2">
    <source>
        <dbReference type="EMBL" id="GBL89324.1"/>
    </source>
</evidence>
<dbReference type="EMBL" id="BGPR01000064">
    <property type="protein sequence ID" value="GBL89324.1"/>
    <property type="molecule type" value="Genomic_DNA"/>
</dbReference>
<dbReference type="AlphaFoldDB" id="A0A4Y2BDX1"/>
<keyword evidence="3" id="KW-1185">Reference proteome</keyword>
<sequence>MKLFLCPLIVFGFEKRQIHQHFVSMGPTKVLFSWSVFRCFLFEVRIISLRGTKENRYCFSVCGCGSNVPEKCLQMLEHQRRRVDGRRLQYISNGLCMQHGNGEASRIPDGNNSPTADMEPRNYSDNGDTVYECHKGYLYPFLQPPSTVHHYQGPIKPYGGPSAM</sequence>
<evidence type="ECO:0000313" key="3">
    <source>
        <dbReference type="Proteomes" id="UP000499080"/>
    </source>
</evidence>
<proteinExistence type="predicted"/>
<reference evidence="2 3" key="1">
    <citation type="journal article" date="2019" name="Sci. Rep.">
        <title>Orb-weaving spider Araneus ventricosus genome elucidates the spidroin gene catalogue.</title>
        <authorList>
            <person name="Kono N."/>
            <person name="Nakamura H."/>
            <person name="Ohtoshi R."/>
            <person name="Moran D.A.P."/>
            <person name="Shinohara A."/>
            <person name="Yoshida Y."/>
            <person name="Fujiwara M."/>
            <person name="Mori M."/>
            <person name="Tomita M."/>
            <person name="Arakawa K."/>
        </authorList>
    </citation>
    <scope>NUCLEOTIDE SEQUENCE [LARGE SCALE GENOMIC DNA]</scope>
</reference>
<organism evidence="2 3">
    <name type="scientific">Araneus ventricosus</name>
    <name type="common">Orbweaver spider</name>
    <name type="synonym">Epeira ventricosa</name>
    <dbReference type="NCBI Taxonomy" id="182803"/>
    <lineage>
        <taxon>Eukaryota</taxon>
        <taxon>Metazoa</taxon>
        <taxon>Ecdysozoa</taxon>
        <taxon>Arthropoda</taxon>
        <taxon>Chelicerata</taxon>
        <taxon>Arachnida</taxon>
        <taxon>Araneae</taxon>
        <taxon>Araneomorphae</taxon>
        <taxon>Entelegynae</taxon>
        <taxon>Araneoidea</taxon>
        <taxon>Araneidae</taxon>
        <taxon>Araneus</taxon>
    </lineage>
</organism>
<protein>
    <submittedName>
        <fullName evidence="2">Uncharacterized protein</fullName>
    </submittedName>
</protein>
<feature type="region of interest" description="Disordered" evidence="1">
    <location>
        <begin position="102"/>
        <end position="121"/>
    </location>
</feature>
<evidence type="ECO:0000256" key="1">
    <source>
        <dbReference type="SAM" id="MobiDB-lite"/>
    </source>
</evidence>
<accession>A0A4Y2BDX1</accession>
<comment type="caution">
    <text evidence="2">The sequence shown here is derived from an EMBL/GenBank/DDBJ whole genome shotgun (WGS) entry which is preliminary data.</text>
</comment>